<gene>
    <name evidence="2" type="ORF">PCOR1329_LOCUS44476</name>
</gene>
<protein>
    <recommendedName>
        <fullName evidence="4">Phospholipase B-like</fullName>
    </recommendedName>
</protein>
<evidence type="ECO:0008006" key="4">
    <source>
        <dbReference type="Google" id="ProtNLM"/>
    </source>
</evidence>
<feature type="chain" id="PRO_5045784035" description="Phospholipase B-like" evidence="1">
    <location>
        <begin position="19"/>
        <end position="366"/>
    </location>
</feature>
<evidence type="ECO:0000313" key="3">
    <source>
        <dbReference type="Proteomes" id="UP001189429"/>
    </source>
</evidence>
<keyword evidence="3" id="KW-1185">Reference proteome</keyword>
<accession>A0ABN9U2F1</accession>
<dbReference type="EMBL" id="CAUYUJ010015345">
    <property type="protein sequence ID" value="CAK0852810.1"/>
    <property type="molecule type" value="Genomic_DNA"/>
</dbReference>
<evidence type="ECO:0000256" key="1">
    <source>
        <dbReference type="SAM" id="SignalP"/>
    </source>
</evidence>
<evidence type="ECO:0000313" key="2">
    <source>
        <dbReference type="EMBL" id="CAK0852810.1"/>
    </source>
</evidence>
<dbReference type="Proteomes" id="UP001189429">
    <property type="component" value="Unassembled WGS sequence"/>
</dbReference>
<feature type="signal peptide" evidence="1">
    <location>
        <begin position="1"/>
        <end position="18"/>
    </location>
</feature>
<name>A0ABN9U2F1_9DINO</name>
<organism evidence="2 3">
    <name type="scientific">Prorocentrum cordatum</name>
    <dbReference type="NCBI Taxonomy" id="2364126"/>
    <lineage>
        <taxon>Eukaryota</taxon>
        <taxon>Sar</taxon>
        <taxon>Alveolata</taxon>
        <taxon>Dinophyceae</taxon>
        <taxon>Prorocentrales</taxon>
        <taxon>Prorocentraceae</taxon>
        <taxon>Prorocentrum</taxon>
    </lineage>
</organism>
<reference evidence="2" key="1">
    <citation type="submission" date="2023-10" db="EMBL/GenBank/DDBJ databases">
        <authorList>
            <person name="Chen Y."/>
            <person name="Shah S."/>
            <person name="Dougan E. K."/>
            <person name="Thang M."/>
            <person name="Chan C."/>
        </authorList>
    </citation>
    <scope>NUCLEOTIDE SEQUENCE [LARGE SCALE GENOMIC DNA]</scope>
</reference>
<keyword evidence="1" id="KW-0732">Signal</keyword>
<proteinExistence type="predicted"/>
<sequence length="366" mass="40026">MFGALGLFLVLGVGGVLAARIDHAYAGLEGSAIEEALGRLNVSGTGAVGSHTSFFIPDWAINQLIHHAIDQADEWGWEAIADAAQSQVGLNLAGQTYLEVSIAFGLLAGQFTSIRAHMQDSGKFPQLSDEWYMGVHFTAQQHVNNDQATIERVADMAFVYYEAAKRRKDIPQKLFIHNQHHMQAAVDSRLPAVRQHLEGLASLSSAPVLARVARKALAVANVDIRLSTRRSTTMMMQAIEANADGPLQIDASGLDPGNPWRDLRFTHVSRTDPGQAPSDNGGPFRVNQRLEKWTARNRWTLRVGQGEASQSNESEWLLWSREGSAADQLSIDGGWSWLKWSGWCGPLGSFISQDLRTIIEVSTSGS</sequence>
<comment type="caution">
    <text evidence="2">The sequence shown here is derived from an EMBL/GenBank/DDBJ whole genome shotgun (WGS) entry which is preliminary data.</text>
</comment>